<dbReference type="PROSITE" id="PS00010">
    <property type="entry name" value="ASX_HYDROXYL"/>
    <property type="match status" value="2"/>
</dbReference>
<gene>
    <name evidence="9" type="primary">FBN1</name>
    <name evidence="9" type="ORF">AWC38_SpisGene21941</name>
</gene>
<dbReference type="InterPro" id="IPR001881">
    <property type="entry name" value="EGF-like_Ca-bd_dom"/>
</dbReference>
<proteinExistence type="predicted"/>
<keyword evidence="4" id="KW-1015">Disulfide bond</keyword>
<dbReference type="Pfam" id="PF00024">
    <property type="entry name" value="PAN_1"/>
    <property type="match status" value="1"/>
</dbReference>
<evidence type="ECO:0000256" key="3">
    <source>
        <dbReference type="ARBA" id="ARBA00022737"/>
    </source>
</evidence>
<evidence type="ECO:0000256" key="6">
    <source>
        <dbReference type="SAM" id="MobiDB-lite"/>
    </source>
</evidence>
<keyword evidence="2 7" id="KW-0732">Signal</keyword>
<evidence type="ECO:0000313" key="9">
    <source>
        <dbReference type="EMBL" id="PFX13942.1"/>
    </source>
</evidence>
<dbReference type="STRING" id="50429.A0A2B4RCF9"/>
<evidence type="ECO:0000256" key="2">
    <source>
        <dbReference type="ARBA" id="ARBA00022729"/>
    </source>
</evidence>
<accession>A0A2B4RCF9</accession>
<keyword evidence="3" id="KW-0677">Repeat</keyword>
<dbReference type="SMART" id="SM00181">
    <property type="entry name" value="EGF"/>
    <property type="match status" value="2"/>
</dbReference>
<comment type="caution">
    <text evidence="9">The sequence shown here is derived from an EMBL/GenBank/DDBJ whole genome shotgun (WGS) entry which is preliminary data.</text>
</comment>
<evidence type="ECO:0000256" key="5">
    <source>
        <dbReference type="PROSITE-ProRule" id="PRU00076"/>
    </source>
</evidence>
<dbReference type="PROSITE" id="PS50026">
    <property type="entry name" value="EGF_3"/>
    <property type="match status" value="2"/>
</dbReference>
<dbReference type="Pfam" id="PF12947">
    <property type="entry name" value="EGF_3"/>
    <property type="match status" value="2"/>
</dbReference>
<dbReference type="Gene3D" id="3.50.4.10">
    <property type="entry name" value="Hepatocyte Growth Factor"/>
    <property type="match status" value="1"/>
</dbReference>
<dbReference type="PANTHER" id="PTHR31535">
    <property type="match status" value="1"/>
</dbReference>
<dbReference type="InterPro" id="IPR000742">
    <property type="entry name" value="EGF"/>
</dbReference>
<protein>
    <submittedName>
        <fullName evidence="9">Fibrillin-1</fullName>
    </submittedName>
</protein>
<evidence type="ECO:0000256" key="7">
    <source>
        <dbReference type="SAM" id="SignalP"/>
    </source>
</evidence>
<feature type="signal peptide" evidence="7">
    <location>
        <begin position="1"/>
        <end position="24"/>
    </location>
</feature>
<evidence type="ECO:0000256" key="4">
    <source>
        <dbReference type="ARBA" id="ARBA00023157"/>
    </source>
</evidence>
<reference evidence="10" key="1">
    <citation type="journal article" date="2017" name="bioRxiv">
        <title>Comparative analysis of the genomes of Stylophora pistillata and Acropora digitifera provides evidence for extensive differences between species of corals.</title>
        <authorList>
            <person name="Voolstra C.R."/>
            <person name="Li Y."/>
            <person name="Liew Y.J."/>
            <person name="Baumgarten S."/>
            <person name="Zoccola D."/>
            <person name="Flot J.-F."/>
            <person name="Tambutte S."/>
            <person name="Allemand D."/>
            <person name="Aranda M."/>
        </authorList>
    </citation>
    <scope>NUCLEOTIDE SEQUENCE [LARGE SCALE GENOMIC DNA]</scope>
</reference>
<dbReference type="AlphaFoldDB" id="A0A2B4RCF9"/>
<dbReference type="SMART" id="SM00179">
    <property type="entry name" value="EGF_CA"/>
    <property type="match status" value="2"/>
</dbReference>
<dbReference type="GO" id="GO:0005509">
    <property type="term" value="F:calcium ion binding"/>
    <property type="evidence" value="ECO:0007669"/>
    <property type="project" value="InterPro"/>
</dbReference>
<dbReference type="PROSITE" id="PS01187">
    <property type="entry name" value="EGF_CA"/>
    <property type="match status" value="1"/>
</dbReference>
<organism evidence="9 10">
    <name type="scientific">Stylophora pistillata</name>
    <name type="common">Smooth cauliflower coral</name>
    <dbReference type="NCBI Taxonomy" id="50429"/>
    <lineage>
        <taxon>Eukaryota</taxon>
        <taxon>Metazoa</taxon>
        <taxon>Cnidaria</taxon>
        <taxon>Anthozoa</taxon>
        <taxon>Hexacorallia</taxon>
        <taxon>Scleractinia</taxon>
        <taxon>Astrocoeniina</taxon>
        <taxon>Pocilloporidae</taxon>
        <taxon>Stylophora</taxon>
    </lineage>
</organism>
<evidence type="ECO:0000313" key="10">
    <source>
        <dbReference type="Proteomes" id="UP000225706"/>
    </source>
</evidence>
<evidence type="ECO:0000259" key="8">
    <source>
        <dbReference type="PROSITE" id="PS50026"/>
    </source>
</evidence>
<keyword evidence="10" id="KW-1185">Reference proteome</keyword>
<keyword evidence="1 5" id="KW-0245">EGF-like domain</keyword>
<dbReference type="FunFam" id="2.10.25.10:FF:000038">
    <property type="entry name" value="Fibrillin 2"/>
    <property type="match status" value="2"/>
</dbReference>
<dbReference type="PROSITE" id="PS01186">
    <property type="entry name" value="EGF_2"/>
    <property type="match status" value="2"/>
</dbReference>
<dbReference type="SUPFAM" id="SSF57414">
    <property type="entry name" value="Hairpin loop containing domain-like"/>
    <property type="match status" value="1"/>
</dbReference>
<name>A0A2B4RCF9_STYPI</name>
<dbReference type="Proteomes" id="UP000225706">
    <property type="component" value="Unassembled WGS sequence"/>
</dbReference>
<dbReference type="InterPro" id="IPR018097">
    <property type="entry name" value="EGF_Ca-bd_CS"/>
</dbReference>
<dbReference type="EMBL" id="LSMT01000867">
    <property type="protein sequence ID" value="PFX13942.1"/>
    <property type="molecule type" value="Genomic_DNA"/>
</dbReference>
<dbReference type="PANTHER" id="PTHR31535:SF3">
    <property type="entry name" value="REGULATORY PROTEIN ZESTE"/>
    <property type="match status" value="1"/>
</dbReference>
<comment type="caution">
    <text evidence="5">Lacks conserved residue(s) required for the propagation of feature annotation.</text>
</comment>
<dbReference type="InterPro" id="IPR003609">
    <property type="entry name" value="Pan_app"/>
</dbReference>
<dbReference type="SUPFAM" id="SSF57196">
    <property type="entry name" value="EGF/Laminin"/>
    <property type="match status" value="2"/>
</dbReference>
<feature type="chain" id="PRO_5012789852" evidence="7">
    <location>
        <begin position="25"/>
        <end position="526"/>
    </location>
</feature>
<evidence type="ECO:0000256" key="1">
    <source>
        <dbReference type="ARBA" id="ARBA00022536"/>
    </source>
</evidence>
<dbReference type="OrthoDB" id="5982253at2759"/>
<feature type="compositionally biased region" description="Low complexity" evidence="6">
    <location>
        <begin position="420"/>
        <end position="429"/>
    </location>
</feature>
<feature type="region of interest" description="Disordered" evidence="6">
    <location>
        <begin position="384"/>
        <end position="441"/>
    </location>
</feature>
<dbReference type="CDD" id="cd00054">
    <property type="entry name" value="EGF_CA"/>
    <property type="match status" value="2"/>
</dbReference>
<feature type="domain" description="EGF-like" evidence="8">
    <location>
        <begin position="200"/>
        <end position="240"/>
    </location>
</feature>
<dbReference type="Gene3D" id="2.10.25.10">
    <property type="entry name" value="Laminin"/>
    <property type="match status" value="2"/>
</dbReference>
<dbReference type="InterPro" id="IPR024731">
    <property type="entry name" value="NELL2-like_EGF"/>
</dbReference>
<feature type="domain" description="EGF-like" evidence="8">
    <location>
        <begin position="159"/>
        <end position="199"/>
    </location>
</feature>
<feature type="compositionally biased region" description="Gly residues" evidence="6">
    <location>
        <begin position="430"/>
        <end position="441"/>
    </location>
</feature>
<dbReference type="InterPro" id="IPR000152">
    <property type="entry name" value="EGF-type_Asp/Asn_hydroxyl_site"/>
</dbReference>
<sequence>MGAQEFFYLPAFVFLLLLFHPVNTQYHRDTREVSFFGMMLQNNIFKTITGAALGDVCLLECYRDVRCQSFNYVFTQDKCELSDRTKEARPEDFVPNSERYYFRRDMKRAHLGSILELPADSCKEIKSSEGGQAVSGKYWLNFIKPDTPVLAHCDMKTEDADECNASISVCDVNANCKNTLGSYRCFCRAGFSGDGHTCKDVDECNGSNPVCDVNADCKNTIGSYSCFCKAGFFGDGKNCNNAFRAIFTSLGASGRNGPTTLGSHYTGQDHDGQVVLSSGIQQWTVPYSCDYRIEAIGAAGGYGLRSNNGQYRGRGARMIGTFSLNKSETIQIIVGQEGGINNVSNSAGGGGGTFVVKGNNSPLIIAGGGGGMEVVTTRHAGCDASTSTAGNPGYRSWTGGSNGHGAQVADNGGGGGGFYSSGRSSRQFGGSKGNGGEGGKGFLQGGVGGRSWYNNIDGGFGGGAGSYGIGGGAGGGGGYSGGSSGDNEHDSCGGGGGSFNAGDDQQKECCYQTSGHGQVTITLLKI</sequence>